<evidence type="ECO:0000313" key="2">
    <source>
        <dbReference type="Proteomes" id="UP000008311"/>
    </source>
</evidence>
<dbReference type="EMBL" id="EQ973835">
    <property type="protein sequence ID" value="EEF43199.1"/>
    <property type="molecule type" value="Genomic_DNA"/>
</dbReference>
<protein>
    <submittedName>
        <fullName evidence="1">Uncharacterized protein</fullName>
    </submittedName>
</protein>
<keyword evidence="2" id="KW-1185">Reference proteome</keyword>
<name>B9S016_RICCO</name>
<dbReference type="InParanoid" id="B9S016"/>
<proteinExistence type="predicted"/>
<dbReference type="AlphaFoldDB" id="B9S016"/>
<dbReference type="Proteomes" id="UP000008311">
    <property type="component" value="Unassembled WGS sequence"/>
</dbReference>
<evidence type="ECO:0000313" key="1">
    <source>
        <dbReference type="EMBL" id="EEF43199.1"/>
    </source>
</evidence>
<reference evidence="2" key="1">
    <citation type="journal article" date="2010" name="Nat. Biotechnol.">
        <title>Draft genome sequence of the oilseed species Ricinus communis.</title>
        <authorList>
            <person name="Chan A.P."/>
            <person name="Crabtree J."/>
            <person name="Zhao Q."/>
            <person name="Lorenzi H."/>
            <person name="Orvis J."/>
            <person name="Puiu D."/>
            <person name="Melake-Berhan A."/>
            <person name="Jones K.M."/>
            <person name="Redman J."/>
            <person name="Chen G."/>
            <person name="Cahoon E.B."/>
            <person name="Gedil M."/>
            <person name="Stanke M."/>
            <person name="Haas B.J."/>
            <person name="Wortman J.R."/>
            <person name="Fraser-Liggett C.M."/>
            <person name="Ravel J."/>
            <person name="Rabinowicz P.D."/>
        </authorList>
    </citation>
    <scope>NUCLEOTIDE SEQUENCE [LARGE SCALE GENOMIC DNA]</scope>
    <source>
        <strain evidence="2">cv. Hale</strain>
    </source>
</reference>
<organism evidence="1 2">
    <name type="scientific">Ricinus communis</name>
    <name type="common">Castor bean</name>
    <dbReference type="NCBI Taxonomy" id="3988"/>
    <lineage>
        <taxon>Eukaryota</taxon>
        <taxon>Viridiplantae</taxon>
        <taxon>Streptophyta</taxon>
        <taxon>Embryophyta</taxon>
        <taxon>Tracheophyta</taxon>
        <taxon>Spermatophyta</taxon>
        <taxon>Magnoliopsida</taxon>
        <taxon>eudicotyledons</taxon>
        <taxon>Gunneridae</taxon>
        <taxon>Pentapetalae</taxon>
        <taxon>rosids</taxon>
        <taxon>fabids</taxon>
        <taxon>Malpighiales</taxon>
        <taxon>Euphorbiaceae</taxon>
        <taxon>Acalyphoideae</taxon>
        <taxon>Acalypheae</taxon>
        <taxon>Ricinus</taxon>
    </lineage>
</organism>
<accession>B9S016</accession>
<gene>
    <name evidence="1" type="ORF">RCOM_1003860</name>
</gene>
<sequence>MGIGEERMVFGLAAQSENSLLNGTEEEKGKGYDMGHILIEKCYASLSPYPTDVVVH</sequence>